<dbReference type="PROSITE" id="PS00501">
    <property type="entry name" value="SPASE_I_1"/>
    <property type="match status" value="1"/>
</dbReference>
<dbReference type="Gene3D" id="2.10.109.10">
    <property type="entry name" value="Umud Fragment, subunit A"/>
    <property type="match status" value="1"/>
</dbReference>
<dbReference type="InterPro" id="IPR019533">
    <property type="entry name" value="Peptidase_S26"/>
</dbReference>
<accession>A0A2H0RNL9</accession>
<comment type="caution">
    <text evidence="10">The sequence shown here is derived from an EMBL/GenBank/DDBJ whole genome shotgun (WGS) entry which is preliminary data.</text>
</comment>
<dbReference type="GO" id="GO:0006465">
    <property type="term" value="P:signal peptide processing"/>
    <property type="evidence" value="ECO:0007669"/>
    <property type="project" value="InterPro"/>
</dbReference>
<keyword evidence="5 7" id="KW-0378">Hydrolase</keyword>
<proteinExistence type="inferred from homology"/>
<evidence type="ECO:0000256" key="6">
    <source>
        <dbReference type="PIRSR" id="PIRSR600223-1"/>
    </source>
</evidence>
<dbReference type="SUPFAM" id="SSF51306">
    <property type="entry name" value="LexA/Signal peptidase"/>
    <property type="match status" value="1"/>
</dbReference>
<evidence type="ECO:0000256" key="3">
    <source>
        <dbReference type="ARBA" id="ARBA00013208"/>
    </source>
</evidence>
<dbReference type="CDD" id="cd06530">
    <property type="entry name" value="S26_SPase_I"/>
    <property type="match status" value="1"/>
</dbReference>
<dbReference type="InterPro" id="IPR000223">
    <property type="entry name" value="Pept_S26A_signal_pept_1"/>
</dbReference>
<feature type="active site" evidence="6">
    <location>
        <position position="65"/>
    </location>
</feature>
<evidence type="ECO:0000259" key="9">
    <source>
        <dbReference type="Pfam" id="PF10502"/>
    </source>
</evidence>
<comment type="subcellular location">
    <subcellularLocation>
        <location evidence="8">Membrane</location>
        <topology evidence="8">Single-pass type II membrane protein</topology>
    </subcellularLocation>
</comment>
<keyword evidence="7" id="KW-0812">Transmembrane</keyword>
<organism evidence="10 11">
    <name type="scientific">Candidatus Uhrbacteria bacterium CG10_big_fil_rev_8_21_14_0_10_50_16</name>
    <dbReference type="NCBI Taxonomy" id="1975039"/>
    <lineage>
        <taxon>Bacteria</taxon>
        <taxon>Candidatus Uhriibacteriota</taxon>
    </lineage>
</organism>
<evidence type="ECO:0000313" key="11">
    <source>
        <dbReference type="Proteomes" id="UP000230084"/>
    </source>
</evidence>
<evidence type="ECO:0000256" key="7">
    <source>
        <dbReference type="RuleBase" id="RU003993"/>
    </source>
</evidence>
<evidence type="ECO:0000256" key="2">
    <source>
        <dbReference type="ARBA" id="ARBA00009370"/>
    </source>
</evidence>
<dbReference type="GO" id="GO:0004252">
    <property type="term" value="F:serine-type endopeptidase activity"/>
    <property type="evidence" value="ECO:0007669"/>
    <property type="project" value="InterPro"/>
</dbReference>
<comment type="catalytic activity">
    <reaction evidence="1 7">
        <text>Cleavage of hydrophobic, N-terminal signal or leader sequences from secreted and periplasmic proteins.</text>
        <dbReference type="EC" id="3.4.21.89"/>
    </reaction>
</comment>
<keyword evidence="7" id="KW-0472">Membrane</keyword>
<dbReference type="GO" id="GO:0016020">
    <property type="term" value="C:membrane"/>
    <property type="evidence" value="ECO:0007669"/>
    <property type="project" value="UniProtKB-SubCell"/>
</dbReference>
<feature type="active site" evidence="6">
    <location>
        <position position="108"/>
    </location>
</feature>
<feature type="transmembrane region" description="Helical" evidence="7">
    <location>
        <begin position="22"/>
        <end position="55"/>
    </location>
</feature>
<name>A0A2H0RNL9_9BACT</name>
<dbReference type="AlphaFoldDB" id="A0A2H0RNL9"/>
<dbReference type="PANTHER" id="PTHR43390:SF1">
    <property type="entry name" value="CHLOROPLAST PROCESSING PEPTIDASE"/>
    <property type="match status" value="1"/>
</dbReference>
<dbReference type="InterPro" id="IPR019758">
    <property type="entry name" value="Pept_S26A_signal_pept_1_CS"/>
</dbReference>
<keyword evidence="7" id="KW-1133">Transmembrane helix</keyword>
<comment type="similarity">
    <text evidence="2 8">Belongs to the peptidase S26 family.</text>
</comment>
<sequence>MFTKKTPTEESAPVTPSLLVRIFGPVIGGVLLFGLEIIQIVVIAAAIIIPIRYFLVQPFYVRGASMEPTFEDREYLLIDEVSYRFHEPERGDVIVFRYPRDKTQFFIKRIIGLPGDTVRVQDGKVTVIDSAHTNGVVLQETYVSQPVTLGSEYVTLNPDEYFVLGDNRPASMDSRSFGPIKSEHIVGRVWLRGLPLDRFSIFETPTYEALTE</sequence>
<dbReference type="InterPro" id="IPR036286">
    <property type="entry name" value="LexA/Signal_pep-like_sf"/>
</dbReference>
<feature type="domain" description="Peptidase S26" evidence="9">
    <location>
        <begin position="36"/>
        <end position="190"/>
    </location>
</feature>
<dbReference type="EMBL" id="PCYM01000005">
    <property type="protein sequence ID" value="PIR47594.1"/>
    <property type="molecule type" value="Genomic_DNA"/>
</dbReference>
<protein>
    <recommendedName>
        <fullName evidence="3 7">Signal peptidase I</fullName>
        <ecNumber evidence="3 7">3.4.21.89</ecNumber>
    </recommendedName>
</protein>
<dbReference type="InterPro" id="IPR019756">
    <property type="entry name" value="Pept_S26A_signal_pept_1_Ser-AS"/>
</dbReference>
<dbReference type="Proteomes" id="UP000230084">
    <property type="component" value="Unassembled WGS sequence"/>
</dbReference>
<evidence type="ECO:0000256" key="8">
    <source>
        <dbReference type="RuleBase" id="RU362042"/>
    </source>
</evidence>
<dbReference type="EC" id="3.4.21.89" evidence="3 7"/>
<dbReference type="InterPro" id="IPR019757">
    <property type="entry name" value="Pept_S26A_signal_pept_1_Lys-AS"/>
</dbReference>
<evidence type="ECO:0000256" key="5">
    <source>
        <dbReference type="ARBA" id="ARBA00022801"/>
    </source>
</evidence>
<gene>
    <name evidence="10" type="primary">lepB</name>
    <name evidence="10" type="ORF">COV06_02840</name>
</gene>
<reference evidence="10 11" key="1">
    <citation type="submission" date="2017-09" db="EMBL/GenBank/DDBJ databases">
        <title>Depth-based differentiation of microbial function through sediment-hosted aquifers and enrichment of novel symbionts in the deep terrestrial subsurface.</title>
        <authorList>
            <person name="Probst A.J."/>
            <person name="Ladd B."/>
            <person name="Jarett J.K."/>
            <person name="Geller-Mcgrath D.E."/>
            <person name="Sieber C.M."/>
            <person name="Emerson J.B."/>
            <person name="Anantharaman K."/>
            <person name="Thomas B.C."/>
            <person name="Malmstrom R."/>
            <person name="Stieglmeier M."/>
            <person name="Klingl A."/>
            <person name="Woyke T."/>
            <person name="Ryan C.M."/>
            <person name="Banfield J.F."/>
        </authorList>
    </citation>
    <scope>NUCLEOTIDE SEQUENCE [LARGE SCALE GENOMIC DNA]</scope>
    <source>
        <strain evidence="10">CG10_big_fil_rev_8_21_14_0_10_50_16</strain>
    </source>
</reference>
<evidence type="ECO:0000313" key="10">
    <source>
        <dbReference type="EMBL" id="PIR47594.1"/>
    </source>
</evidence>
<dbReference type="PRINTS" id="PR00727">
    <property type="entry name" value="LEADERPTASE"/>
</dbReference>
<keyword evidence="4 7" id="KW-0645">Protease</keyword>
<dbReference type="GO" id="GO:0009003">
    <property type="term" value="F:signal peptidase activity"/>
    <property type="evidence" value="ECO:0007669"/>
    <property type="project" value="UniProtKB-EC"/>
</dbReference>
<dbReference type="NCBIfam" id="TIGR02227">
    <property type="entry name" value="sigpep_I_bact"/>
    <property type="match status" value="1"/>
</dbReference>
<evidence type="ECO:0000256" key="1">
    <source>
        <dbReference type="ARBA" id="ARBA00000677"/>
    </source>
</evidence>
<dbReference type="Pfam" id="PF10502">
    <property type="entry name" value="Peptidase_S26"/>
    <property type="match status" value="1"/>
</dbReference>
<dbReference type="PROSITE" id="PS00761">
    <property type="entry name" value="SPASE_I_3"/>
    <property type="match status" value="1"/>
</dbReference>
<dbReference type="PROSITE" id="PS00760">
    <property type="entry name" value="SPASE_I_2"/>
    <property type="match status" value="1"/>
</dbReference>
<evidence type="ECO:0000256" key="4">
    <source>
        <dbReference type="ARBA" id="ARBA00022670"/>
    </source>
</evidence>
<dbReference type="PANTHER" id="PTHR43390">
    <property type="entry name" value="SIGNAL PEPTIDASE I"/>
    <property type="match status" value="1"/>
</dbReference>